<proteinExistence type="predicted"/>
<protein>
    <submittedName>
        <fullName evidence="1">Uncharacterized protein</fullName>
    </submittedName>
</protein>
<evidence type="ECO:0000313" key="2">
    <source>
        <dbReference type="Proteomes" id="UP000814140"/>
    </source>
</evidence>
<feature type="non-terminal residue" evidence="1">
    <location>
        <position position="59"/>
    </location>
</feature>
<gene>
    <name evidence="1" type="ORF">BV25DRAFT_1828097</name>
</gene>
<keyword evidence="2" id="KW-1185">Reference proteome</keyword>
<accession>A0ACB8SVY6</accession>
<reference evidence="1" key="1">
    <citation type="submission" date="2021-03" db="EMBL/GenBank/DDBJ databases">
        <authorList>
            <consortium name="DOE Joint Genome Institute"/>
            <person name="Ahrendt S."/>
            <person name="Looney B.P."/>
            <person name="Miyauchi S."/>
            <person name="Morin E."/>
            <person name="Drula E."/>
            <person name="Courty P.E."/>
            <person name="Chicoki N."/>
            <person name="Fauchery L."/>
            <person name="Kohler A."/>
            <person name="Kuo A."/>
            <person name="Labutti K."/>
            <person name="Pangilinan J."/>
            <person name="Lipzen A."/>
            <person name="Riley R."/>
            <person name="Andreopoulos W."/>
            <person name="He G."/>
            <person name="Johnson J."/>
            <person name="Barry K.W."/>
            <person name="Grigoriev I.V."/>
            <person name="Nagy L."/>
            <person name="Hibbett D."/>
            <person name="Henrissat B."/>
            <person name="Matheny P.B."/>
            <person name="Labbe J."/>
            <person name="Martin F."/>
        </authorList>
    </citation>
    <scope>NUCLEOTIDE SEQUENCE</scope>
    <source>
        <strain evidence="1">HHB10654</strain>
    </source>
</reference>
<organism evidence="1 2">
    <name type="scientific">Artomyces pyxidatus</name>
    <dbReference type="NCBI Taxonomy" id="48021"/>
    <lineage>
        <taxon>Eukaryota</taxon>
        <taxon>Fungi</taxon>
        <taxon>Dikarya</taxon>
        <taxon>Basidiomycota</taxon>
        <taxon>Agaricomycotina</taxon>
        <taxon>Agaricomycetes</taxon>
        <taxon>Russulales</taxon>
        <taxon>Auriscalpiaceae</taxon>
        <taxon>Artomyces</taxon>
    </lineage>
</organism>
<name>A0ACB8SVY6_9AGAM</name>
<comment type="caution">
    <text evidence="1">The sequence shown here is derived from an EMBL/GenBank/DDBJ whole genome shotgun (WGS) entry which is preliminary data.</text>
</comment>
<evidence type="ECO:0000313" key="1">
    <source>
        <dbReference type="EMBL" id="KAI0060280.1"/>
    </source>
</evidence>
<reference evidence="1" key="2">
    <citation type="journal article" date="2022" name="New Phytol.">
        <title>Evolutionary transition to the ectomycorrhizal habit in the genomes of a hyperdiverse lineage of mushroom-forming fungi.</title>
        <authorList>
            <person name="Looney B."/>
            <person name="Miyauchi S."/>
            <person name="Morin E."/>
            <person name="Drula E."/>
            <person name="Courty P.E."/>
            <person name="Kohler A."/>
            <person name="Kuo A."/>
            <person name="LaButti K."/>
            <person name="Pangilinan J."/>
            <person name="Lipzen A."/>
            <person name="Riley R."/>
            <person name="Andreopoulos W."/>
            <person name="He G."/>
            <person name="Johnson J."/>
            <person name="Nolan M."/>
            <person name="Tritt A."/>
            <person name="Barry K.W."/>
            <person name="Grigoriev I.V."/>
            <person name="Nagy L.G."/>
            <person name="Hibbett D."/>
            <person name="Henrissat B."/>
            <person name="Matheny P.B."/>
            <person name="Labbe J."/>
            <person name="Martin F.M."/>
        </authorList>
    </citation>
    <scope>NUCLEOTIDE SEQUENCE</scope>
    <source>
        <strain evidence="1">HHB10654</strain>
    </source>
</reference>
<sequence>MPLFPASPPAPFPPSHIAYLPTHRGWRYQMLTLTAIVRLQYSIPTRAGPFRFRVPPFVR</sequence>
<dbReference type="EMBL" id="MU277220">
    <property type="protein sequence ID" value="KAI0060280.1"/>
    <property type="molecule type" value="Genomic_DNA"/>
</dbReference>
<dbReference type="Proteomes" id="UP000814140">
    <property type="component" value="Unassembled WGS sequence"/>
</dbReference>